<comment type="catalytic activity">
    <reaction evidence="6">
        <text>N(6)-[(R)-dihydrolipoyl]-L-lysyl-[lipoyl-carrier protein] + a hydroperoxide = N(6)-[(R)-lipoyl]-L-lysyl-[lipoyl-carrier protein] + an alcohol + H2O</text>
        <dbReference type="Rhea" id="RHEA:62636"/>
        <dbReference type="Rhea" id="RHEA-COMP:10502"/>
        <dbReference type="Rhea" id="RHEA-COMP:16355"/>
        <dbReference type="ChEBI" id="CHEBI:15377"/>
        <dbReference type="ChEBI" id="CHEBI:30879"/>
        <dbReference type="ChEBI" id="CHEBI:35924"/>
        <dbReference type="ChEBI" id="CHEBI:83099"/>
        <dbReference type="ChEBI" id="CHEBI:83100"/>
        <dbReference type="EC" id="1.11.1.28"/>
    </reaction>
</comment>
<comment type="function">
    <text evidence="6">Antioxidant protein with alkyl hydroperoxidase activity. Required for the reduction of the AhpC active site cysteine residues and for the regeneration of the AhpC enzyme activity.</text>
</comment>
<dbReference type="GO" id="GO:0006979">
    <property type="term" value="P:response to oxidative stress"/>
    <property type="evidence" value="ECO:0007669"/>
    <property type="project" value="InterPro"/>
</dbReference>
<feature type="domain" description="Carboxymuconolactone decarboxylase-like" evidence="7">
    <location>
        <begin position="98"/>
        <end position="171"/>
    </location>
</feature>
<keyword evidence="1 6" id="KW-0575">Peroxidase</keyword>
<dbReference type="NCBIfam" id="TIGR00777">
    <property type="entry name" value="ahpD"/>
    <property type="match status" value="1"/>
</dbReference>
<feature type="disulfide bond" evidence="6">
    <location>
        <begin position="134"/>
        <end position="137"/>
    </location>
</feature>
<evidence type="ECO:0000256" key="5">
    <source>
        <dbReference type="ARBA" id="ARBA00023284"/>
    </source>
</evidence>
<dbReference type="Pfam" id="PF02627">
    <property type="entry name" value="CMD"/>
    <property type="match status" value="1"/>
</dbReference>
<feature type="disulfide bond" description="Interchain (with AhpC); in linked form" evidence="6">
    <location>
        <position position="137"/>
    </location>
</feature>
<feature type="active site" description="Cysteine sulfenic acid (-SOH) intermediate" evidence="6">
    <location>
        <position position="137"/>
    </location>
</feature>
<dbReference type="PANTHER" id="PTHR33930:SF7">
    <property type="entry name" value="ALKYL HYDROPEROXIDE REDUCTASE AHPD"/>
    <property type="match status" value="1"/>
</dbReference>
<dbReference type="NCBIfam" id="TIGR00778">
    <property type="entry name" value="ahpD_dom"/>
    <property type="match status" value="1"/>
</dbReference>
<dbReference type="Gene3D" id="1.20.1290.10">
    <property type="entry name" value="AhpD-like"/>
    <property type="match status" value="1"/>
</dbReference>
<evidence type="ECO:0000256" key="1">
    <source>
        <dbReference type="ARBA" id="ARBA00022559"/>
    </source>
</evidence>
<dbReference type="SUPFAM" id="SSF69118">
    <property type="entry name" value="AhpD-like"/>
    <property type="match status" value="1"/>
</dbReference>
<dbReference type="InterPro" id="IPR004674">
    <property type="entry name" value="AhpD"/>
</dbReference>
<protein>
    <recommendedName>
        <fullName evidence="6">Alkyl hydroperoxide reductase AhpD</fullName>
        <ecNumber evidence="6">1.11.1.28</ecNumber>
    </recommendedName>
    <alternativeName>
        <fullName evidence="6">Alkylhydroperoxidase AhpD</fullName>
    </alternativeName>
</protein>
<dbReference type="AlphaFoldDB" id="A0AAP6MLZ6"/>
<evidence type="ECO:0000256" key="6">
    <source>
        <dbReference type="HAMAP-Rule" id="MF_01676"/>
    </source>
</evidence>
<gene>
    <name evidence="6" type="primary">ahpD</name>
    <name evidence="8" type="ORF">VCB98_02275</name>
</gene>
<accession>A0AAP6MLZ6</accession>
<evidence type="ECO:0000256" key="2">
    <source>
        <dbReference type="ARBA" id="ARBA00022862"/>
    </source>
</evidence>
<dbReference type="HAMAP" id="MF_01676">
    <property type="entry name" value="AhpD"/>
    <property type="match status" value="1"/>
</dbReference>
<sequence>MSVTELKQALPDHAKDIRLNLSSVLKTEGAPGLSQEQIYGTALASAYAADNVAFARQVESLVAEQADEATTNAAKAAASIMAMNNVYYRFLHLVEDEEYGRMPAKLRMNVIGRPGVDKTDFELYCLAVSAINGCGLCVQNHEKVLRQAGLGREAIQSAVRIAAVINAAATTTRFAA</sequence>
<feature type="active site" description="Proton donor" evidence="6">
    <location>
        <position position="134"/>
    </location>
</feature>
<evidence type="ECO:0000259" key="7">
    <source>
        <dbReference type="Pfam" id="PF02627"/>
    </source>
</evidence>
<keyword evidence="2 6" id="KW-0049">Antioxidant</keyword>
<keyword evidence="4 6" id="KW-1015">Disulfide bond</keyword>
<keyword evidence="9" id="KW-1185">Reference proteome</keyword>
<name>A0AAP6MLZ6_9GAMM</name>
<evidence type="ECO:0000256" key="4">
    <source>
        <dbReference type="ARBA" id="ARBA00023157"/>
    </source>
</evidence>
<dbReference type="InterPro" id="IPR003779">
    <property type="entry name" value="CMD-like"/>
</dbReference>
<keyword evidence="5 6" id="KW-0676">Redox-active center</keyword>
<dbReference type="EC" id="1.11.1.28" evidence="6"/>
<dbReference type="GO" id="GO:0045454">
    <property type="term" value="P:cell redox homeostasis"/>
    <property type="evidence" value="ECO:0007669"/>
    <property type="project" value="TreeGrafter"/>
</dbReference>
<dbReference type="InterPro" id="IPR004675">
    <property type="entry name" value="AhpD_core"/>
</dbReference>
<dbReference type="EMBL" id="JAYGII010000003">
    <property type="protein sequence ID" value="MEA5444641.1"/>
    <property type="molecule type" value="Genomic_DNA"/>
</dbReference>
<comment type="caution">
    <text evidence="8">The sequence shown here is derived from an EMBL/GenBank/DDBJ whole genome shotgun (WGS) entry which is preliminary data.</text>
</comment>
<comment type="similarity">
    <text evidence="6">Belongs to the AhpD family.</text>
</comment>
<evidence type="ECO:0000313" key="9">
    <source>
        <dbReference type="Proteomes" id="UP001302316"/>
    </source>
</evidence>
<dbReference type="GO" id="GO:0015036">
    <property type="term" value="F:disulfide oxidoreductase activity"/>
    <property type="evidence" value="ECO:0007669"/>
    <property type="project" value="TreeGrafter"/>
</dbReference>
<organism evidence="8 9">
    <name type="scientific">Natronospira elongata</name>
    <dbReference type="NCBI Taxonomy" id="3110268"/>
    <lineage>
        <taxon>Bacteria</taxon>
        <taxon>Pseudomonadati</taxon>
        <taxon>Pseudomonadota</taxon>
        <taxon>Gammaproteobacteria</taxon>
        <taxon>Natronospirales</taxon>
        <taxon>Natronospiraceae</taxon>
        <taxon>Natronospira</taxon>
    </lineage>
</organism>
<dbReference type="RefSeq" id="WP_346050061.1">
    <property type="nucleotide sequence ID" value="NZ_JAYGII010000003.1"/>
</dbReference>
<evidence type="ECO:0000313" key="8">
    <source>
        <dbReference type="EMBL" id="MEA5444641.1"/>
    </source>
</evidence>
<dbReference type="Proteomes" id="UP001302316">
    <property type="component" value="Unassembled WGS sequence"/>
</dbReference>
<proteinExistence type="inferred from homology"/>
<dbReference type="PANTHER" id="PTHR33930">
    <property type="entry name" value="ALKYL HYDROPEROXIDE REDUCTASE AHPD"/>
    <property type="match status" value="1"/>
</dbReference>
<dbReference type="GO" id="GO:0032843">
    <property type="term" value="F:hydroperoxide reductase activity"/>
    <property type="evidence" value="ECO:0007669"/>
    <property type="project" value="InterPro"/>
</dbReference>
<reference evidence="8 9" key="1">
    <citation type="submission" date="2023-12" db="EMBL/GenBank/DDBJ databases">
        <title>Whole-genome sequencing of halo(alkali)philic microorganisms from hypersaline lakes.</title>
        <authorList>
            <person name="Sorokin D.Y."/>
            <person name="Merkel A.Y."/>
            <person name="Messina E."/>
            <person name="Yakimov M."/>
        </authorList>
    </citation>
    <scope>NUCLEOTIDE SEQUENCE [LARGE SCALE GENOMIC DNA]</scope>
    <source>
        <strain evidence="8 9">AB-CW1</strain>
    </source>
</reference>
<dbReference type="InterPro" id="IPR029032">
    <property type="entry name" value="AhpD-like"/>
</dbReference>
<keyword evidence="3 6" id="KW-0560">Oxidoreductase</keyword>
<dbReference type="GO" id="GO:0051920">
    <property type="term" value="F:peroxiredoxin activity"/>
    <property type="evidence" value="ECO:0007669"/>
    <property type="project" value="InterPro"/>
</dbReference>
<evidence type="ECO:0000256" key="3">
    <source>
        <dbReference type="ARBA" id="ARBA00023002"/>
    </source>
</evidence>